<proteinExistence type="predicted"/>
<feature type="coiled-coil region" evidence="1">
    <location>
        <begin position="301"/>
        <end position="335"/>
    </location>
</feature>
<dbReference type="PANTHER" id="PTHR21448:SF0">
    <property type="entry name" value="PROTEIN PHOSPHATASE 1 REGULATORY SUBUNIT 21"/>
    <property type="match status" value="1"/>
</dbReference>
<dbReference type="GO" id="GO:0005769">
    <property type="term" value="C:early endosome"/>
    <property type="evidence" value="ECO:0007669"/>
    <property type="project" value="TreeGrafter"/>
</dbReference>
<dbReference type="PANTHER" id="PTHR21448">
    <property type="entry name" value="SMOOTH MUSCLE MYOSIN HEAVY CHAIN-RELATED"/>
    <property type="match status" value="1"/>
</dbReference>
<dbReference type="OrthoDB" id="5566667at2759"/>
<dbReference type="Proteomes" id="UP000759131">
    <property type="component" value="Unassembled WGS sequence"/>
</dbReference>
<evidence type="ECO:0000256" key="1">
    <source>
        <dbReference type="SAM" id="Coils"/>
    </source>
</evidence>
<dbReference type="GO" id="GO:0016020">
    <property type="term" value="C:membrane"/>
    <property type="evidence" value="ECO:0007669"/>
    <property type="project" value="TreeGrafter"/>
</dbReference>
<feature type="domain" description="Protein phosphatase 1 regulatory subunit 21 C-terminal" evidence="3">
    <location>
        <begin position="247"/>
        <end position="348"/>
    </location>
</feature>
<dbReference type="AlphaFoldDB" id="A0A7R9L689"/>
<organism evidence="4">
    <name type="scientific">Medioppia subpectinata</name>
    <dbReference type="NCBI Taxonomy" id="1979941"/>
    <lineage>
        <taxon>Eukaryota</taxon>
        <taxon>Metazoa</taxon>
        <taxon>Ecdysozoa</taxon>
        <taxon>Arthropoda</taxon>
        <taxon>Chelicerata</taxon>
        <taxon>Arachnida</taxon>
        <taxon>Acari</taxon>
        <taxon>Acariformes</taxon>
        <taxon>Sarcoptiformes</taxon>
        <taxon>Oribatida</taxon>
        <taxon>Brachypylina</taxon>
        <taxon>Oppioidea</taxon>
        <taxon>Oppiidae</taxon>
        <taxon>Medioppia</taxon>
    </lineage>
</organism>
<accession>A0A7R9L689</accession>
<evidence type="ECO:0000313" key="5">
    <source>
        <dbReference type="Proteomes" id="UP000759131"/>
    </source>
</evidence>
<dbReference type="EMBL" id="CAJPIZ010017430">
    <property type="protein sequence ID" value="CAG2116106.1"/>
    <property type="molecule type" value="Genomic_DNA"/>
</dbReference>
<keyword evidence="1" id="KW-0175">Coiled coil</keyword>
<feature type="region of interest" description="Disordered" evidence="2">
    <location>
        <begin position="1"/>
        <end position="40"/>
    </location>
</feature>
<keyword evidence="5" id="KW-1185">Reference proteome</keyword>
<dbReference type="InterPro" id="IPR040024">
    <property type="entry name" value="PPP1R21"/>
</dbReference>
<feature type="compositionally biased region" description="Basic and acidic residues" evidence="2">
    <location>
        <begin position="31"/>
        <end position="40"/>
    </location>
</feature>
<feature type="compositionally biased region" description="Basic and acidic residues" evidence="2">
    <location>
        <begin position="1"/>
        <end position="13"/>
    </location>
</feature>
<reference evidence="4" key="1">
    <citation type="submission" date="2020-11" db="EMBL/GenBank/DDBJ databases">
        <authorList>
            <person name="Tran Van P."/>
        </authorList>
    </citation>
    <scope>NUCLEOTIDE SEQUENCE</scope>
</reference>
<dbReference type="InterPro" id="IPR049372">
    <property type="entry name" value="PPP1R21_C"/>
</dbReference>
<sequence length="364" mass="40676">MADLQEQLRKTEEQNDEYNNQMTRSLATRSQEMDSLRKDKDSLEEKLKQCLKELDDTKTRSQTFENENKLIVQRLESLEEIGSSHQELRENLQRQSLEEIGSSHQELRENLQRQLSICESKLSASEQSVEHWMLESQLLQLKLDRELKNRGQTAAAAATATQDVDTVQVPSVSTSDSNAQLTQTTGTAAATIQTAKTSSSTPSTGSQRSIEMSCNDFAGSSLQSPTVSEDKLSLNSNATADEDVPQVTAYLRNRISQLIDGLHAADSKAVAYHTECQSLQQKLSACNRQRLLTAQDMDTKADEMTHLREELATNVSNYEQQLSLMSEHLANMNDKLSAQTDEIASLKQFHSNNTNNSSVKVCLK</sequence>
<dbReference type="EMBL" id="OC872005">
    <property type="protein sequence ID" value="CAD7635676.1"/>
    <property type="molecule type" value="Genomic_DNA"/>
</dbReference>
<gene>
    <name evidence="4" type="ORF">OSB1V03_LOCUS16067</name>
</gene>
<evidence type="ECO:0000313" key="4">
    <source>
        <dbReference type="EMBL" id="CAD7635676.1"/>
    </source>
</evidence>
<evidence type="ECO:0000259" key="3">
    <source>
        <dbReference type="Pfam" id="PF21636"/>
    </source>
</evidence>
<evidence type="ECO:0000256" key="2">
    <source>
        <dbReference type="SAM" id="MobiDB-lite"/>
    </source>
</evidence>
<feature type="compositionally biased region" description="Polar residues" evidence="2">
    <location>
        <begin position="17"/>
        <end position="30"/>
    </location>
</feature>
<name>A0A7R9L689_9ACAR</name>
<protein>
    <recommendedName>
        <fullName evidence="3">Protein phosphatase 1 regulatory subunit 21 C-terminal domain-containing protein</fullName>
    </recommendedName>
</protein>
<dbReference type="Pfam" id="PF21636">
    <property type="entry name" value="PPP1R21_C"/>
    <property type="match status" value="1"/>
</dbReference>